<sequence>MDELTSADECGRAAASSSQVQVLVTNELLENILAHLPALELVTTIRSVCKRWRTLLDGSPVLRWATWRYDGRDPPPSIKASSPRRGHQRFPFTVDQEPDGEDQQRIADYLLRNYEYNPLLEDVVQIYWKRLFTLPQDQRKVPGLTPFLDRFLDSICHLKLQLSRPVFPQAHLAASFGASLKVLQRDEDDPWARISGRYSGSNRVAVNKKSDMPISERDGGMASLIRYMHATMVTEWVAPHITWQKEWEELDHFHDTSRAETRDRSASLEICDQEARAIWADHKQDSEPPSVVLLLNCVKPYAITAVKYFGRS</sequence>
<dbReference type="OrthoDB" id="10666999at2759"/>
<protein>
    <recommendedName>
        <fullName evidence="2">F-box domain-containing protein</fullName>
    </recommendedName>
</protein>
<feature type="domain" description="F-box" evidence="2">
    <location>
        <begin position="26"/>
        <end position="62"/>
    </location>
</feature>
<dbReference type="HOGENOM" id="CLU_891422_0_0_1"/>
<gene>
    <name evidence="3" type="ORF">H072_7590</name>
</gene>
<organism evidence="3 4">
    <name type="scientific">Dactylellina haptotyla (strain CBS 200.50)</name>
    <name type="common">Nematode-trapping fungus</name>
    <name type="synonym">Monacrosporium haptotylum</name>
    <dbReference type="NCBI Taxonomy" id="1284197"/>
    <lineage>
        <taxon>Eukaryota</taxon>
        <taxon>Fungi</taxon>
        <taxon>Dikarya</taxon>
        <taxon>Ascomycota</taxon>
        <taxon>Pezizomycotina</taxon>
        <taxon>Orbiliomycetes</taxon>
        <taxon>Orbiliales</taxon>
        <taxon>Orbiliaceae</taxon>
        <taxon>Dactylellina</taxon>
    </lineage>
</organism>
<dbReference type="Pfam" id="PF00646">
    <property type="entry name" value="F-box"/>
    <property type="match status" value="1"/>
</dbReference>
<reference evidence="3 4" key="1">
    <citation type="journal article" date="2013" name="PLoS Genet.">
        <title>Genomic mechanisms accounting for the adaptation to parasitism in nematode-trapping fungi.</title>
        <authorList>
            <person name="Meerupati T."/>
            <person name="Andersson K.M."/>
            <person name="Friman E."/>
            <person name="Kumar D."/>
            <person name="Tunlid A."/>
            <person name="Ahren D."/>
        </authorList>
    </citation>
    <scope>NUCLEOTIDE SEQUENCE [LARGE SCALE GENOMIC DNA]</scope>
    <source>
        <strain evidence="3 4">CBS 200.50</strain>
    </source>
</reference>
<evidence type="ECO:0000313" key="4">
    <source>
        <dbReference type="Proteomes" id="UP000015100"/>
    </source>
</evidence>
<keyword evidence="4" id="KW-1185">Reference proteome</keyword>
<dbReference type="Proteomes" id="UP000015100">
    <property type="component" value="Unassembled WGS sequence"/>
</dbReference>
<dbReference type="Gene3D" id="1.20.1280.50">
    <property type="match status" value="1"/>
</dbReference>
<evidence type="ECO:0000256" key="1">
    <source>
        <dbReference type="SAM" id="MobiDB-lite"/>
    </source>
</evidence>
<dbReference type="SUPFAM" id="SSF81383">
    <property type="entry name" value="F-box domain"/>
    <property type="match status" value="1"/>
</dbReference>
<dbReference type="InterPro" id="IPR001810">
    <property type="entry name" value="F-box_dom"/>
</dbReference>
<evidence type="ECO:0000259" key="2">
    <source>
        <dbReference type="Pfam" id="PF00646"/>
    </source>
</evidence>
<name>S8BTQ0_DACHA</name>
<reference evidence="4" key="2">
    <citation type="submission" date="2013-04" db="EMBL/GenBank/DDBJ databases">
        <title>Genomic mechanisms accounting for the adaptation to parasitism in nematode-trapping fungi.</title>
        <authorList>
            <person name="Ahren D.G."/>
        </authorList>
    </citation>
    <scope>NUCLEOTIDE SEQUENCE [LARGE SCALE GENOMIC DNA]</scope>
    <source>
        <strain evidence="4">CBS 200.50</strain>
    </source>
</reference>
<dbReference type="EMBL" id="AQGS01000538">
    <property type="protein sequence ID" value="EPS38642.1"/>
    <property type="molecule type" value="Genomic_DNA"/>
</dbReference>
<evidence type="ECO:0000313" key="3">
    <source>
        <dbReference type="EMBL" id="EPS38642.1"/>
    </source>
</evidence>
<comment type="caution">
    <text evidence="3">The sequence shown here is derived from an EMBL/GenBank/DDBJ whole genome shotgun (WGS) entry which is preliminary data.</text>
</comment>
<feature type="region of interest" description="Disordered" evidence="1">
    <location>
        <begin position="75"/>
        <end position="99"/>
    </location>
</feature>
<dbReference type="AlphaFoldDB" id="S8BTQ0"/>
<proteinExistence type="predicted"/>
<dbReference type="InterPro" id="IPR036047">
    <property type="entry name" value="F-box-like_dom_sf"/>
</dbReference>
<accession>S8BTQ0</accession>